<feature type="domain" description="Tyrosinase copper-binding" evidence="4">
    <location>
        <begin position="203"/>
        <end position="214"/>
    </location>
</feature>
<dbReference type="EC" id="1.14.18.1" evidence="5"/>
<evidence type="ECO:0000313" key="6">
    <source>
        <dbReference type="Proteomes" id="UP000198729"/>
    </source>
</evidence>
<dbReference type="InterPro" id="IPR007280">
    <property type="entry name" value="Peptidase_C_arc/bac"/>
</dbReference>
<keyword evidence="5" id="KW-0560">Oxidoreductase</keyword>
<evidence type="ECO:0000313" key="5">
    <source>
        <dbReference type="EMBL" id="SCZ84899.1"/>
    </source>
</evidence>
<dbReference type="InterPro" id="IPR002227">
    <property type="entry name" value="Tyrosinase_Cu-bd"/>
</dbReference>
<dbReference type="GO" id="GO:0046872">
    <property type="term" value="F:metal ion binding"/>
    <property type="evidence" value="ECO:0007669"/>
    <property type="project" value="UniProtKB-KW"/>
</dbReference>
<sequence>MAIRKDANTLTAAERAEFVTAIQTLKAEGIYDRFVLRHANASMGDIHRCPAFLPWHRRFIFDLELELQRVSGNPNFGIPYWNWPSGGTNASMWNDDLLGGNGDAGGVVRTGPFRAGQWTVINSSGSPAGPLMREFGQNGLPTLPSQAEIDQVMAITPYDVPPWNTNSNPSFRNQLEGWIGPNLHNRGHVWVGGSMLPMTSPNDPVFFMHHCMVDKIWHEWQLRFPNQGYLPANGGPFGQNLTDPMGSTPSGQIGSRPIDVLDSAALGIIYDSAAPQPQPQPQPQPLLIVVGANPTQADISTPGEADVFRFDVPTFGPHTMFTTGPSDTFMTLFGPNDRNVEVASDDDAGENFNAQITRNLSAGTYYLRIRLYSPNATGNYAVGVRSDGAGPSPIPELIVDGVSINAAISAANESDVYRFNITTENTYTIETSGATDTFMTLHGPNSQIPEIDRNDDGGSSLNARIRRQMSPGEYFIRVRHFSPLGTGSYSIRVIRG</sequence>
<accession>A0A1G5SEQ3</accession>
<dbReference type="PANTHER" id="PTHR11474">
    <property type="entry name" value="TYROSINASE FAMILY MEMBER"/>
    <property type="match status" value="1"/>
</dbReference>
<evidence type="ECO:0000256" key="1">
    <source>
        <dbReference type="ARBA" id="ARBA00009928"/>
    </source>
</evidence>
<reference evidence="5 6" key="1">
    <citation type="submission" date="2016-10" db="EMBL/GenBank/DDBJ databases">
        <authorList>
            <person name="de Groot N.N."/>
        </authorList>
    </citation>
    <scope>NUCLEOTIDE SEQUENCE [LARGE SCALE GENOMIC DNA]</scope>
    <source>
        <strain evidence="5">1</strain>
    </source>
</reference>
<dbReference type="RefSeq" id="WP_090284748.1">
    <property type="nucleotide sequence ID" value="NZ_FMWO01000037.1"/>
</dbReference>
<dbReference type="STRING" id="51642.NSMM_300018"/>
<dbReference type="EMBL" id="FMWO01000037">
    <property type="protein sequence ID" value="SCZ84899.1"/>
    <property type="molecule type" value="Genomic_DNA"/>
</dbReference>
<proteinExistence type="inferred from homology"/>
<dbReference type="Gene3D" id="2.60.120.380">
    <property type="match status" value="2"/>
</dbReference>
<dbReference type="PROSITE" id="PS00498">
    <property type="entry name" value="TYROSINASE_2"/>
    <property type="match status" value="1"/>
</dbReference>
<dbReference type="SUPFAM" id="SSF89260">
    <property type="entry name" value="Collagen-binding domain"/>
    <property type="match status" value="2"/>
</dbReference>
<evidence type="ECO:0000256" key="3">
    <source>
        <dbReference type="ARBA" id="ARBA00023008"/>
    </source>
</evidence>
<dbReference type="SUPFAM" id="SSF48056">
    <property type="entry name" value="Di-copper centre-containing domain"/>
    <property type="match status" value="1"/>
</dbReference>
<dbReference type="Gene3D" id="1.10.1280.10">
    <property type="entry name" value="Di-copper center containing domain from catechol oxidase"/>
    <property type="match status" value="1"/>
</dbReference>
<keyword evidence="6" id="KW-1185">Reference proteome</keyword>
<dbReference type="InterPro" id="IPR008922">
    <property type="entry name" value="Di-copper_centre_dom_sf"/>
</dbReference>
<keyword evidence="2" id="KW-0479">Metal-binding</keyword>
<dbReference type="OrthoDB" id="2874181at2"/>
<dbReference type="Proteomes" id="UP000198729">
    <property type="component" value="Unassembled WGS sequence"/>
</dbReference>
<evidence type="ECO:0000259" key="4">
    <source>
        <dbReference type="PROSITE" id="PS00498"/>
    </source>
</evidence>
<protein>
    <submittedName>
        <fullName evidence="5">Tyrosinase</fullName>
        <ecNumber evidence="5">1.14.18.1</ecNumber>
    </submittedName>
</protein>
<dbReference type="PANTHER" id="PTHR11474:SF126">
    <property type="entry name" value="TYROSINASE-LIKE PROTEIN TYR-1-RELATED"/>
    <property type="match status" value="1"/>
</dbReference>
<dbReference type="InterPro" id="IPR050316">
    <property type="entry name" value="Tyrosinase/Hemocyanin"/>
</dbReference>
<dbReference type="Pfam" id="PF00264">
    <property type="entry name" value="Tyrosinase"/>
    <property type="match status" value="1"/>
</dbReference>
<dbReference type="Pfam" id="PF04151">
    <property type="entry name" value="PPC"/>
    <property type="match status" value="2"/>
</dbReference>
<keyword evidence="3" id="KW-0186">Copper</keyword>
<dbReference type="PRINTS" id="PR00092">
    <property type="entry name" value="TYROSINASE"/>
</dbReference>
<comment type="similarity">
    <text evidence="1">Belongs to the tyrosinase family.</text>
</comment>
<organism evidence="5 6">
    <name type="scientific">Nitrosomonas mobilis</name>
    <dbReference type="NCBI Taxonomy" id="51642"/>
    <lineage>
        <taxon>Bacteria</taxon>
        <taxon>Pseudomonadati</taxon>
        <taxon>Pseudomonadota</taxon>
        <taxon>Betaproteobacteria</taxon>
        <taxon>Nitrosomonadales</taxon>
        <taxon>Nitrosomonadaceae</taxon>
        <taxon>Nitrosomonas</taxon>
    </lineage>
</organism>
<dbReference type="GO" id="GO:0004503">
    <property type="term" value="F:tyrosinase activity"/>
    <property type="evidence" value="ECO:0007669"/>
    <property type="project" value="UniProtKB-EC"/>
</dbReference>
<evidence type="ECO:0000256" key="2">
    <source>
        <dbReference type="ARBA" id="ARBA00022723"/>
    </source>
</evidence>
<gene>
    <name evidence="5" type="ORF">NSMM_300018</name>
</gene>
<name>A0A1G5SEQ3_9PROT</name>
<dbReference type="AlphaFoldDB" id="A0A1G5SEQ3"/>